<sequence length="263" mass="28362">MTGYRLKASAGLGLLAGIFLLAGCQASEEHSASKGESSSKKGTSHIESKSVAEGEKKDLKVTADQETGRAWKDKAGHVKVHGAARIKNTGSKPVELDTVQLNFLDKNEKVLGTKEVLAVVPKILKPGEVAYVGKTISLKEKRDPKVFDRVTISTDYNPALKPPVTLKTDKLSGEKSKDTVRVTGTIHNETGEKVKDIFVTAALRDGKGNLVAVVNEYLDMGIKAGKSTGFEVEDSSLPKELTKKVDEKQVKAQAYPLFIGEEK</sequence>
<keyword evidence="4" id="KW-1185">Reference proteome</keyword>
<dbReference type="NCBIfam" id="NF038353">
    <property type="entry name" value="FxLYD_dom"/>
    <property type="match status" value="1"/>
</dbReference>
<accession>A0ABV8JBQ1</accession>
<organism evidence="3 4">
    <name type="scientific">Salinithrix halophila</name>
    <dbReference type="NCBI Taxonomy" id="1485204"/>
    <lineage>
        <taxon>Bacteria</taxon>
        <taxon>Bacillati</taxon>
        <taxon>Bacillota</taxon>
        <taxon>Bacilli</taxon>
        <taxon>Bacillales</taxon>
        <taxon>Thermoactinomycetaceae</taxon>
        <taxon>Salinithrix</taxon>
    </lineage>
</organism>
<evidence type="ECO:0000256" key="2">
    <source>
        <dbReference type="SAM" id="SignalP"/>
    </source>
</evidence>
<keyword evidence="2" id="KW-0732">Signal</keyword>
<reference evidence="4" key="1">
    <citation type="journal article" date="2019" name="Int. J. Syst. Evol. Microbiol.">
        <title>The Global Catalogue of Microorganisms (GCM) 10K type strain sequencing project: providing services to taxonomists for standard genome sequencing and annotation.</title>
        <authorList>
            <consortium name="The Broad Institute Genomics Platform"/>
            <consortium name="The Broad Institute Genome Sequencing Center for Infectious Disease"/>
            <person name="Wu L."/>
            <person name="Ma J."/>
        </authorList>
    </citation>
    <scope>NUCLEOTIDE SEQUENCE [LARGE SCALE GENOMIC DNA]</scope>
    <source>
        <strain evidence="4">IBRC-M 10813</strain>
    </source>
</reference>
<dbReference type="EMBL" id="JBHSAP010000007">
    <property type="protein sequence ID" value="MFC4076337.1"/>
    <property type="molecule type" value="Genomic_DNA"/>
</dbReference>
<protein>
    <submittedName>
        <fullName evidence="3">FxLYD domain-containing protein</fullName>
    </submittedName>
</protein>
<dbReference type="InterPro" id="IPR047676">
    <property type="entry name" value="FxLYD_dom"/>
</dbReference>
<dbReference type="PROSITE" id="PS51257">
    <property type="entry name" value="PROKAR_LIPOPROTEIN"/>
    <property type="match status" value="1"/>
</dbReference>
<feature type="chain" id="PRO_5047420930" evidence="2">
    <location>
        <begin position="27"/>
        <end position="263"/>
    </location>
</feature>
<evidence type="ECO:0000313" key="3">
    <source>
        <dbReference type="EMBL" id="MFC4076337.1"/>
    </source>
</evidence>
<name>A0ABV8JBQ1_9BACL</name>
<dbReference type="Proteomes" id="UP001595843">
    <property type="component" value="Unassembled WGS sequence"/>
</dbReference>
<feature type="signal peptide" evidence="2">
    <location>
        <begin position="1"/>
        <end position="26"/>
    </location>
</feature>
<gene>
    <name evidence="3" type="ORF">ACFOUO_05870</name>
</gene>
<comment type="caution">
    <text evidence="3">The sequence shown here is derived from an EMBL/GenBank/DDBJ whole genome shotgun (WGS) entry which is preliminary data.</text>
</comment>
<evidence type="ECO:0000313" key="4">
    <source>
        <dbReference type="Proteomes" id="UP001595843"/>
    </source>
</evidence>
<evidence type="ECO:0000256" key="1">
    <source>
        <dbReference type="SAM" id="MobiDB-lite"/>
    </source>
</evidence>
<feature type="region of interest" description="Disordered" evidence="1">
    <location>
        <begin position="30"/>
        <end position="68"/>
    </location>
</feature>
<proteinExistence type="predicted"/>
<dbReference type="RefSeq" id="WP_380703092.1">
    <property type="nucleotide sequence ID" value="NZ_JBHSAP010000007.1"/>
</dbReference>